<dbReference type="AlphaFoldDB" id="A0A233VFG3"/>
<dbReference type="EMBL" id="NDYE01000019">
    <property type="protein sequence ID" value="OXZ31155.1"/>
    <property type="molecule type" value="Genomic_DNA"/>
</dbReference>
<protein>
    <submittedName>
        <fullName evidence="2">Uncharacterized protein</fullName>
    </submittedName>
</protein>
<feature type="transmembrane region" description="Helical" evidence="1">
    <location>
        <begin position="37"/>
        <end position="59"/>
    </location>
</feature>
<accession>A0A233VFG3</accession>
<feature type="transmembrane region" description="Helical" evidence="1">
    <location>
        <begin position="6"/>
        <end position="25"/>
    </location>
</feature>
<dbReference type="Proteomes" id="UP000215546">
    <property type="component" value="Unassembled WGS sequence"/>
</dbReference>
<keyword evidence="1" id="KW-0472">Membrane</keyword>
<proteinExistence type="predicted"/>
<keyword evidence="1" id="KW-0812">Transmembrane</keyword>
<feature type="transmembrane region" description="Helical" evidence="1">
    <location>
        <begin position="71"/>
        <end position="91"/>
    </location>
</feature>
<dbReference type="RefSeq" id="WP_094209021.1">
    <property type="nucleotide sequence ID" value="NZ_NDYE01000019.1"/>
</dbReference>
<sequence length="101" mass="11676">MNKFVYSVIYALIVVVLFSLFERIFRNRKNNPTLNKVYKIIMVIFWIIAAIVTVFLYWAGYGYFKEGNPSVATKLFVFGILMTLSVGYKIYTLIGNKNGNN</sequence>
<reference evidence="3" key="1">
    <citation type="submission" date="2017-04" db="EMBL/GenBank/DDBJ databases">
        <title>Finegoldia magna isolated from orthopedic joint implant-associated infections.</title>
        <authorList>
            <person name="Bjorklund S."/>
            <person name="Bruggemann H."/>
            <person name="Jensen A."/>
            <person name="Hellmark B."/>
            <person name="Soderquist B."/>
        </authorList>
    </citation>
    <scope>NUCLEOTIDE SEQUENCE [LARGE SCALE GENOMIC DNA]</scope>
    <source>
        <strain evidence="3">12T273</strain>
    </source>
</reference>
<name>A0A233VFG3_FINMA</name>
<comment type="caution">
    <text evidence="2">The sequence shown here is derived from an EMBL/GenBank/DDBJ whole genome shotgun (WGS) entry which is preliminary data.</text>
</comment>
<evidence type="ECO:0000256" key="1">
    <source>
        <dbReference type="SAM" id="Phobius"/>
    </source>
</evidence>
<evidence type="ECO:0000313" key="3">
    <source>
        <dbReference type="Proteomes" id="UP000215546"/>
    </source>
</evidence>
<keyword evidence="1" id="KW-1133">Transmembrane helix</keyword>
<evidence type="ECO:0000313" key="2">
    <source>
        <dbReference type="EMBL" id="OXZ31155.1"/>
    </source>
</evidence>
<organism evidence="2 3">
    <name type="scientific">Finegoldia magna</name>
    <name type="common">Peptostreptococcus magnus</name>
    <dbReference type="NCBI Taxonomy" id="1260"/>
    <lineage>
        <taxon>Bacteria</taxon>
        <taxon>Bacillati</taxon>
        <taxon>Bacillota</taxon>
        <taxon>Tissierellia</taxon>
        <taxon>Tissierellales</taxon>
        <taxon>Peptoniphilaceae</taxon>
        <taxon>Finegoldia</taxon>
    </lineage>
</organism>
<gene>
    <name evidence="2" type="ORF">B9N55_08685</name>
</gene>